<name>A0A433U0A0_ELYCH</name>
<protein>
    <submittedName>
        <fullName evidence="1">Uncharacterized protein</fullName>
    </submittedName>
</protein>
<keyword evidence="2" id="KW-1185">Reference proteome</keyword>
<organism evidence="1 2">
    <name type="scientific">Elysia chlorotica</name>
    <name type="common">Eastern emerald elysia</name>
    <name type="synonym">Sea slug</name>
    <dbReference type="NCBI Taxonomy" id="188477"/>
    <lineage>
        <taxon>Eukaryota</taxon>
        <taxon>Metazoa</taxon>
        <taxon>Spiralia</taxon>
        <taxon>Lophotrochozoa</taxon>
        <taxon>Mollusca</taxon>
        <taxon>Gastropoda</taxon>
        <taxon>Heterobranchia</taxon>
        <taxon>Euthyneura</taxon>
        <taxon>Panpulmonata</taxon>
        <taxon>Sacoglossa</taxon>
        <taxon>Placobranchoidea</taxon>
        <taxon>Plakobranchidae</taxon>
        <taxon>Elysia</taxon>
    </lineage>
</organism>
<dbReference type="Proteomes" id="UP000271974">
    <property type="component" value="Unassembled WGS sequence"/>
</dbReference>
<proteinExistence type="predicted"/>
<evidence type="ECO:0000313" key="2">
    <source>
        <dbReference type="Proteomes" id="UP000271974"/>
    </source>
</evidence>
<feature type="non-terminal residue" evidence="1">
    <location>
        <position position="1"/>
    </location>
</feature>
<dbReference type="AlphaFoldDB" id="A0A433U0A0"/>
<dbReference type="EMBL" id="RQTK01000115">
    <property type="protein sequence ID" value="RUS87259.1"/>
    <property type="molecule type" value="Genomic_DNA"/>
</dbReference>
<evidence type="ECO:0000313" key="1">
    <source>
        <dbReference type="EMBL" id="RUS87259.1"/>
    </source>
</evidence>
<reference evidence="1 2" key="1">
    <citation type="submission" date="2019-01" db="EMBL/GenBank/DDBJ databases">
        <title>A draft genome assembly of the solar-powered sea slug Elysia chlorotica.</title>
        <authorList>
            <person name="Cai H."/>
            <person name="Li Q."/>
            <person name="Fang X."/>
            <person name="Li J."/>
            <person name="Curtis N.E."/>
            <person name="Altenburger A."/>
            <person name="Shibata T."/>
            <person name="Feng M."/>
            <person name="Maeda T."/>
            <person name="Schwartz J.A."/>
            <person name="Shigenobu S."/>
            <person name="Lundholm N."/>
            <person name="Nishiyama T."/>
            <person name="Yang H."/>
            <person name="Hasebe M."/>
            <person name="Li S."/>
            <person name="Pierce S.K."/>
            <person name="Wang J."/>
        </authorList>
    </citation>
    <scope>NUCLEOTIDE SEQUENCE [LARGE SCALE GENOMIC DNA]</scope>
    <source>
        <strain evidence="1">EC2010</strain>
        <tissue evidence="1">Whole organism of an adult</tissue>
    </source>
</reference>
<sequence length="121" mass="13639">RSVHDDGICSHCRPGGRGCVRPRLWTQSTHSGRGWVVWPAPSRLDFRPDGKLHRLLCGSRRLHPAQRPHSHTNGRHSVTVDRAQGLLVEHTRFESCPDLRDVLSAITENLPFTPIAMLKIV</sequence>
<comment type="caution">
    <text evidence="1">The sequence shown here is derived from an EMBL/GenBank/DDBJ whole genome shotgun (WGS) entry which is preliminary data.</text>
</comment>
<gene>
    <name evidence="1" type="ORF">EGW08_004939</name>
</gene>
<accession>A0A433U0A0</accession>